<dbReference type="OrthoDB" id="9988165at2"/>
<dbReference type="STRING" id="1076937.SAMN04488120_11140"/>
<protein>
    <recommendedName>
        <fullName evidence="3">DUF2946 domain-containing protein</fullName>
    </recommendedName>
</protein>
<dbReference type="RefSeq" id="WP_143383683.1">
    <property type="nucleotide sequence ID" value="NZ_FOOC01000011.1"/>
</dbReference>
<keyword evidence="2" id="KW-1185">Reference proteome</keyword>
<organism evidence="1 2">
    <name type="scientific">Fontimonas thermophila</name>
    <dbReference type="NCBI Taxonomy" id="1076937"/>
    <lineage>
        <taxon>Bacteria</taxon>
        <taxon>Pseudomonadati</taxon>
        <taxon>Pseudomonadota</taxon>
        <taxon>Gammaproteobacteria</taxon>
        <taxon>Nevskiales</taxon>
        <taxon>Nevskiaceae</taxon>
        <taxon>Fontimonas</taxon>
    </lineage>
</organism>
<name>A0A1I2JZZ5_9GAMM</name>
<dbReference type="EMBL" id="FOOC01000011">
    <property type="protein sequence ID" value="SFF59729.1"/>
    <property type="molecule type" value="Genomic_DNA"/>
</dbReference>
<dbReference type="InterPro" id="IPR021333">
    <property type="entry name" value="DUF2946"/>
</dbReference>
<dbReference type="Pfam" id="PF11162">
    <property type="entry name" value="DUF2946"/>
    <property type="match status" value="1"/>
</dbReference>
<dbReference type="AlphaFoldDB" id="A0A1I2JZZ5"/>
<gene>
    <name evidence="1" type="ORF">SAMN04488120_11140</name>
</gene>
<evidence type="ECO:0000313" key="2">
    <source>
        <dbReference type="Proteomes" id="UP000199771"/>
    </source>
</evidence>
<dbReference type="Proteomes" id="UP000199771">
    <property type="component" value="Unassembled WGS sequence"/>
</dbReference>
<evidence type="ECO:0000313" key="1">
    <source>
        <dbReference type="EMBL" id="SFF59729.1"/>
    </source>
</evidence>
<evidence type="ECO:0008006" key="3">
    <source>
        <dbReference type="Google" id="ProtNLM"/>
    </source>
</evidence>
<proteinExistence type="predicted"/>
<sequence length="133" mass="13379">MRPATRPLAWIGILVLLVQLWVPSVHATAYAQRHGNALAYAICGSGSPALQALLLARLPDEVKRALDDRTTATPLADCALCAAVHGSPAAGVPAVPAIVPRPAAPAAVIPAISANLGASPVLTPPARGPPTPG</sequence>
<reference evidence="1 2" key="1">
    <citation type="submission" date="2016-10" db="EMBL/GenBank/DDBJ databases">
        <authorList>
            <person name="de Groot N.N."/>
        </authorList>
    </citation>
    <scope>NUCLEOTIDE SEQUENCE [LARGE SCALE GENOMIC DNA]</scope>
    <source>
        <strain evidence="1 2">DSM 23609</strain>
    </source>
</reference>
<accession>A0A1I2JZZ5</accession>